<dbReference type="InterPro" id="IPR011050">
    <property type="entry name" value="Pectin_lyase_fold/virulence"/>
</dbReference>
<keyword evidence="3" id="KW-0833">Ubl conjugation pathway</keyword>
<sequence length="641" mass="66985">MKAGETRTWQFVAVTCSILLLVATGGAFAADLGAARPDPVPYTETVKLGATAEAEQTAEAAGAAIPRVEIFYSQYRYVVGYTGVASAIAALDEPGRERQFGYPLAVYASDYAGRSPACPGGRLTSATNPDWVSVTEAQFVVGSRATMAGEPVVVPFSDAGDARAFAGACGGRVVDWETLRRSPPAVPNVASVESDIDGRHARADRRAAAAASLLDREASVVVGRDAPTIDAAVAAAPPNTTVVVPPGTYPERVTVAKPLTLRGRNATIDGGGEGTVIDVRADDVAVTGLTIRGVGNATRAENVSESGDWDAPIRQGYGEGDAGVAAVNVSGTYVHDVTVHTPANGVLLRGVPSAVVSDLRVEGAAEWLDGFMGVMAMHEPVVVQNSRVTGGRDGVYLHRAHGTVVRNNTFLDQRFGVHLMYTSETLIADNVARGQEASGVVVMTRPTANAIVGNDVRHADGGIFVGGSRSYVARNVVVGADRGMVAYATRSRYEHNVLYGNAVGLAASTVVPSNRVVANDFVGNERHATAGPGPLRIYTADGRGNYWEGAYDTTLAADGSPTLDRAYSPTDELDRRLHRTDAAVTLGAAPSVRGLRAFRGTTPGFRKASIVDLAPLRRPANPDLLAEARNETAVDVEGRAA</sequence>
<comment type="pathway">
    <text evidence="1">Protein modification; protein ubiquitination.</text>
</comment>
<name>A0A368ND88_9EURY</name>
<dbReference type="SMART" id="SM00710">
    <property type="entry name" value="PbH1"/>
    <property type="match status" value="7"/>
</dbReference>
<keyword evidence="6" id="KW-1185">Reference proteome</keyword>
<dbReference type="InterPro" id="IPR051550">
    <property type="entry name" value="SCF-Subunits/Alg-Epimerases"/>
</dbReference>
<gene>
    <name evidence="5" type="ORF">DU504_14740</name>
</gene>
<dbReference type="SUPFAM" id="SSF160387">
    <property type="entry name" value="NosL/MerB-like"/>
    <property type="match status" value="1"/>
</dbReference>
<evidence type="ECO:0000259" key="4">
    <source>
        <dbReference type="Pfam" id="PF05048"/>
    </source>
</evidence>
<dbReference type="SUPFAM" id="SSF51126">
    <property type="entry name" value="Pectin lyase-like"/>
    <property type="match status" value="1"/>
</dbReference>
<dbReference type="InterPro" id="IPR008719">
    <property type="entry name" value="N2O_reductase_NosL"/>
</dbReference>
<dbReference type="Gene3D" id="3.30.70.2050">
    <property type="match status" value="1"/>
</dbReference>
<evidence type="ECO:0000256" key="1">
    <source>
        <dbReference type="ARBA" id="ARBA00004906"/>
    </source>
</evidence>
<dbReference type="Gene3D" id="2.160.20.10">
    <property type="entry name" value="Single-stranded right-handed beta-helix, Pectin lyase-like"/>
    <property type="match status" value="2"/>
</dbReference>
<dbReference type="InterPro" id="IPR007742">
    <property type="entry name" value="NosD_dom"/>
</dbReference>
<feature type="domain" description="Periplasmic copper-binding protein NosD beta helix" evidence="4">
    <location>
        <begin position="379"/>
        <end position="548"/>
    </location>
</feature>
<dbReference type="NCBIfam" id="TIGR03804">
    <property type="entry name" value="para_beta_helix"/>
    <property type="match status" value="1"/>
</dbReference>
<dbReference type="Pfam" id="PF05573">
    <property type="entry name" value="NosL"/>
    <property type="match status" value="1"/>
</dbReference>
<evidence type="ECO:0000256" key="3">
    <source>
        <dbReference type="ARBA" id="ARBA00022786"/>
    </source>
</evidence>
<dbReference type="InterPro" id="IPR012334">
    <property type="entry name" value="Pectin_lyas_fold"/>
</dbReference>
<dbReference type="RefSeq" id="WP_114450080.1">
    <property type="nucleotide sequence ID" value="NZ_QPHM01000001.1"/>
</dbReference>
<proteinExistence type="predicted"/>
<dbReference type="InterPro" id="IPR022441">
    <property type="entry name" value="Para_beta_helix_rpt-2"/>
</dbReference>
<dbReference type="PANTHER" id="PTHR22990">
    <property type="entry name" value="F-BOX ONLY PROTEIN"/>
    <property type="match status" value="1"/>
</dbReference>
<dbReference type="AlphaFoldDB" id="A0A368ND88"/>
<dbReference type="Pfam" id="PF05048">
    <property type="entry name" value="NosD"/>
    <property type="match status" value="1"/>
</dbReference>
<keyword evidence="2" id="KW-0677">Repeat</keyword>
<evidence type="ECO:0000313" key="5">
    <source>
        <dbReference type="EMBL" id="RCU48448.1"/>
    </source>
</evidence>
<comment type="caution">
    <text evidence="5">The sequence shown here is derived from an EMBL/GenBank/DDBJ whole genome shotgun (WGS) entry which is preliminary data.</text>
</comment>
<protein>
    <submittedName>
        <fullName evidence="5">Copper-binding protein</fullName>
    </submittedName>
</protein>
<evidence type="ECO:0000256" key="2">
    <source>
        <dbReference type="ARBA" id="ARBA00022737"/>
    </source>
</evidence>
<dbReference type="InterPro" id="IPR006626">
    <property type="entry name" value="PbH1"/>
</dbReference>
<accession>A0A368ND88</accession>
<dbReference type="EMBL" id="QPHM01000001">
    <property type="protein sequence ID" value="RCU48448.1"/>
    <property type="molecule type" value="Genomic_DNA"/>
</dbReference>
<evidence type="ECO:0000313" key="6">
    <source>
        <dbReference type="Proteomes" id="UP000252189"/>
    </source>
</evidence>
<organism evidence="5 6">
    <name type="scientific">Haloplanus salinus</name>
    <dbReference type="NCBI Taxonomy" id="1126245"/>
    <lineage>
        <taxon>Archaea</taxon>
        <taxon>Methanobacteriati</taxon>
        <taxon>Methanobacteriota</taxon>
        <taxon>Stenosarchaea group</taxon>
        <taxon>Halobacteria</taxon>
        <taxon>Halobacteriales</taxon>
        <taxon>Haloferacaceae</taxon>
        <taxon>Haloplanus</taxon>
    </lineage>
</organism>
<reference evidence="5 6" key="1">
    <citation type="submission" date="2018-07" db="EMBL/GenBank/DDBJ databases">
        <title>Genome sequences of Haloplanus salinus JCM 18368T.</title>
        <authorList>
            <person name="Kim Y.B."/>
            <person name="Roh S.W."/>
        </authorList>
    </citation>
    <scope>NUCLEOTIDE SEQUENCE [LARGE SCALE GENOMIC DNA]</scope>
    <source>
        <strain evidence="5 6">JCM 18368</strain>
    </source>
</reference>
<dbReference type="PANTHER" id="PTHR22990:SF15">
    <property type="entry name" value="F-BOX ONLY PROTEIN 10"/>
    <property type="match status" value="1"/>
</dbReference>
<dbReference type="Proteomes" id="UP000252189">
    <property type="component" value="Unassembled WGS sequence"/>
</dbReference>
<dbReference type="OrthoDB" id="29186at2157"/>